<dbReference type="EMBL" id="GGEC01000613">
    <property type="protein sequence ID" value="MBW81096.1"/>
    <property type="molecule type" value="Transcribed_RNA"/>
</dbReference>
<protein>
    <submittedName>
        <fullName evidence="1">Uncharacterized protein</fullName>
    </submittedName>
</protein>
<sequence>MAFGFRLSIGPLMPKKKKEKKNYPGLVNKRGRLCTELEQGELVKCFKIQKSVTTSRVKCITPITNEKLITGKNNNWHIWITDAAKIRKGEMHHKKVVCNRKMIKFQIL</sequence>
<reference evidence="1" key="1">
    <citation type="submission" date="2018-02" db="EMBL/GenBank/DDBJ databases">
        <title>Rhizophora mucronata_Transcriptome.</title>
        <authorList>
            <person name="Meera S.P."/>
            <person name="Sreeshan A."/>
            <person name="Augustine A."/>
        </authorList>
    </citation>
    <scope>NUCLEOTIDE SEQUENCE</scope>
    <source>
        <tissue evidence="1">Leaf</tissue>
    </source>
</reference>
<dbReference type="AlphaFoldDB" id="A0A2P2IIP2"/>
<evidence type="ECO:0000313" key="1">
    <source>
        <dbReference type="EMBL" id="MBW81096.1"/>
    </source>
</evidence>
<accession>A0A2P2IIP2</accession>
<organism evidence="1">
    <name type="scientific">Rhizophora mucronata</name>
    <name type="common">Asiatic mangrove</name>
    <dbReference type="NCBI Taxonomy" id="61149"/>
    <lineage>
        <taxon>Eukaryota</taxon>
        <taxon>Viridiplantae</taxon>
        <taxon>Streptophyta</taxon>
        <taxon>Embryophyta</taxon>
        <taxon>Tracheophyta</taxon>
        <taxon>Spermatophyta</taxon>
        <taxon>Magnoliopsida</taxon>
        <taxon>eudicotyledons</taxon>
        <taxon>Gunneridae</taxon>
        <taxon>Pentapetalae</taxon>
        <taxon>rosids</taxon>
        <taxon>fabids</taxon>
        <taxon>Malpighiales</taxon>
        <taxon>Rhizophoraceae</taxon>
        <taxon>Rhizophora</taxon>
    </lineage>
</organism>
<proteinExistence type="predicted"/>
<name>A0A2P2IIP2_RHIMU</name>